<organism evidence="8 9">
    <name type="scientific">Tigriopus californicus</name>
    <name type="common">Marine copepod</name>
    <dbReference type="NCBI Taxonomy" id="6832"/>
    <lineage>
        <taxon>Eukaryota</taxon>
        <taxon>Metazoa</taxon>
        <taxon>Ecdysozoa</taxon>
        <taxon>Arthropoda</taxon>
        <taxon>Crustacea</taxon>
        <taxon>Multicrustacea</taxon>
        <taxon>Hexanauplia</taxon>
        <taxon>Copepoda</taxon>
        <taxon>Harpacticoida</taxon>
        <taxon>Harpacticidae</taxon>
        <taxon>Tigriopus</taxon>
    </lineage>
</organism>
<evidence type="ECO:0000313" key="8">
    <source>
        <dbReference type="EMBL" id="TRY64044.1"/>
    </source>
</evidence>
<reference evidence="8 9" key="1">
    <citation type="journal article" date="2018" name="Nat. Ecol. Evol.">
        <title>Genomic signatures of mitonuclear coevolution across populations of Tigriopus californicus.</title>
        <authorList>
            <person name="Barreto F.S."/>
            <person name="Watson E.T."/>
            <person name="Lima T.G."/>
            <person name="Willett C.S."/>
            <person name="Edmands S."/>
            <person name="Li W."/>
            <person name="Burton R.S."/>
        </authorList>
    </citation>
    <scope>NUCLEOTIDE SEQUENCE [LARGE SCALE GENOMIC DNA]</scope>
    <source>
        <strain evidence="8 9">San Diego</strain>
    </source>
</reference>
<accession>A0A553NF20</accession>
<dbReference type="PANTHER" id="PTHR24409:SF295">
    <property type="entry name" value="AZ2-RELATED"/>
    <property type="match status" value="1"/>
</dbReference>
<dbReference type="GO" id="GO:0005634">
    <property type="term" value="C:nucleus"/>
    <property type="evidence" value="ECO:0007669"/>
    <property type="project" value="TreeGrafter"/>
</dbReference>
<dbReference type="SMART" id="SM00355">
    <property type="entry name" value="ZnF_C2H2"/>
    <property type="match status" value="5"/>
</dbReference>
<evidence type="ECO:0000256" key="2">
    <source>
        <dbReference type="ARBA" id="ARBA00022737"/>
    </source>
</evidence>
<feature type="domain" description="C2H2-type" evidence="7">
    <location>
        <begin position="519"/>
        <end position="547"/>
    </location>
</feature>
<dbReference type="OMA" id="WPHTHAN"/>
<dbReference type="GO" id="GO:0000981">
    <property type="term" value="F:DNA-binding transcription factor activity, RNA polymerase II-specific"/>
    <property type="evidence" value="ECO:0007669"/>
    <property type="project" value="TreeGrafter"/>
</dbReference>
<protein>
    <recommendedName>
        <fullName evidence="7">C2H2-type domain-containing protein</fullName>
    </recommendedName>
</protein>
<dbReference type="InterPro" id="IPR036236">
    <property type="entry name" value="Znf_C2H2_sf"/>
</dbReference>
<keyword evidence="1" id="KW-0479">Metal-binding</keyword>
<evidence type="ECO:0000256" key="5">
    <source>
        <dbReference type="PROSITE-ProRule" id="PRU00042"/>
    </source>
</evidence>
<proteinExistence type="predicted"/>
<dbReference type="PANTHER" id="PTHR24409">
    <property type="entry name" value="ZINC FINGER PROTEIN 142"/>
    <property type="match status" value="1"/>
</dbReference>
<gene>
    <name evidence="8" type="ORF">TCAL_13194</name>
</gene>
<dbReference type="GO" id="GO:0000977">
    <property type="term" value="F:RNA polymerase II transcription regulatory region sequence-specific DNA binding"/>
    <property type="evidence" value="ECO:0007669"/>
    <property type="project" value="TreeGrafter"/>
</dbReference>
<dbReference type="AlphaFoldDB" id="A0A553NF20"/>
<dbReference type="InterPro" id="IPR013087">
    <property type="entry name" value="Znf_C2H2_type"/>
</dbReference>
<feature type="domain" description="C2H2-type" evidence="7">
    <location>
        <begin position="452"/>
        <end position="480"/>
    </location>
</feature>
<dbReference type="Proteomes" id="UP000318571">
    <property type="component" value="Chromosome 10"/>
</dbReference>
<keyword evidence="2" id="KW-0677">Repeat</keyword>
<evidence type="ECO:0000313" key="9">
    <source>
        <dbReference type="Proteomes" id="UP000318571"/>
    </source>
</evidence>
<keyword evidence="3 5" id="KW-0863">Zinc-finger</keyword>
<evidence type="ECO:0000256" key="6">
    <source>
        <dbReference type="SAM" id="MobiDB-lite"/>
    </source>
</evidence>
<dbReference type="PROSITE" id="PS50157">
    <property type="entry name" value="ZINC_FINGER_C2H2_2"/>
    <property type="match status" value="4"/>
</dbReference>
<dbReference type="GO" id="GO:0008270">
    <property type="term" value="F:zinc ion binding"/>
    <property type="evidence" value="ECO:0007669"/>
    <property type="project" value="UniProtKB-KW"/>
</dbReference>
<dbReference type="SUPFAM" id="SSF57667">
    <property type="entry name" value="beta-beta-alpha zinc fingers"/>
    <property type="match status" value="1"/>
</dbReference>
<feature type="domain" description="C2H2-type" evidence="7">
    <location>
        <begin position="373"/>
        <end position="396"/>
    </location>
</feature>
<evidence type="ECO:0000256" key="1">
    <source>
        <dbReference type="ARBA" id="ARBA00022723"/>
    </source>
</evidence>
<dbReference type="OrthoDB" id="3565419at2759"/>
<feature type="domain" description="C2H2-type" evidence="7">
    <location>
        <begin position="420"/>
        <end position="450"/>
    </location>
</feature>
<feature type="compositionally biased region" description="Low complexity" evidence="6">
    <location>
        <begin position="255"/>
        <end position="266"/>
    </location>
</feature>
<dbReference type="Pfam" id="PF00096">
    <property type="entry name" value="zf-C2H2"/>
    <property type="match status" value="2"/>
</dbReference>
<dbReference type="PROSITE" id="PS00028">
    <property type="entry name" value="ZINC_FINGER_C2H2_1"/>
    <property type="match status" value="4"/>
</dbReference>
<evidence type="ECO:0000256" key="3">
    <source>
        <dbReference type="ARBA" id="ARBA00022771"/>
    </source>
</evidence>
<comment type="caution">
    <text evidence="8">The sequence shown here is derived from an EMBL/GenBank/DDBJ whole genome shotgun (WGS) entry which is preliminary data.</text>
</comment>
<evidence type="ECO:0000256" key="4">
    <source>
        <dbReference type="ARBA" id="ARBA00022833"/>
    </source>
</evidence>
<dbReference type="Gene3D" id="3.30.160.60">
    <property type="entry name" value="Classic Zinc Finger"/>
    <property type="match status" value="1"/>
</dbReference>
<keyword evidence="4" id="KW-0862">Zinc</keyword>
<name>A0A553NF20_TIGCA</name>
<sequence>MDPSTVRSMKPVPLSPEAQAGLAAFSLWDILYGRALIKPWSSDGPSAKPLCGLERILREMENLVRLTRALVMDLVVPSMDQDTKLPPSAHLKLPESLARAWGFPTTRLPRYQFRSPATVSSSLPWFPDLNQLLPHRVVHPPDSEVDVTREFALPGTTITKVTSRWPHTHANLSPQPLGDQVDEWIDRANPSSLDLSGQHQENDIVFNGTSDPIERTVELILSRAEPDLSPVQPTSTVKTALEEMDEMDSPVQANSSPDSPSPSIDLPDVRIRSTSSDKSLGLTPESAPVSRNTQRHRDWFACPKCKTFVGNLKLHLKVCNGIKSRRLRYHFEGSKYYCREADCTDLENTAYNTFWQFENHCKSEHLTPEDYQHECPTCHKKFYNRMKLVKHRSNNHRILHASSSNAKLSTQGKLIPDSLHTCQICGMKFRQAPSMKRHINRKHPEIADKPKYCCDFCGKGYLVEAHLQRHLERLHYNPVEFKKESQTCHRCGYTNPYSESQKFYRHVKFNCPMLDGNQCQCPICGARLRYSTGLRTHIREVHRLDANEVLGTPRRANSSAVPKPKSK</sequence>
<keyword evidence="9" id="KW-1185">Reference proteome</keyword>
<dbReference type="EMBL" id="VCGU01000458">
    <property type="protein sequence ID" value="TRY64044.1"/>
    <property type="molecule type" value="Genomic_DNA"/>
</dbReference>
<evidence type="ECO:0000259" key="7">
    <source>
        <dbReference type="PROSITE" id="PS50157"/>
    </source>
</evidence>
<feature type="region of interest" description="Disordered" evidence="6">
    <location>
        <begin position="246"/>
        <end position="269"/>
    </location>
</feature>
<dbReference type="STRING" id="6832.A0A553NF20"/>